<organism evidence="1">
    <name type="scientific">uncultured Gemmatimonadaceae bacterium</name>
    <dbReference type="NCBI Taxonomy" id="246130"/>
    <lineage>
        <taxon>Bacteria</taxon>
        <taxon>Pseudomonadati</taxon>
        <taxon>Gemmatimonadota</taxon>
        <taxon>Gemmatimonadia</taxon>
        <taxon>Gemmatimonadales</taxon>
        <taxon>Gemmatimonadaceae</taxon>
        <taxon>environmental samples</taxon>
    </lineage>
</organism>
<accession>A0A6J4L7V5</accession>
<dbReference type="AlphaFoldDB" id="A0A6J4L7V5"/>
<dbReference type="EMBL" id="CADCTU010000480">
    <property type="protein sequence ID" value="CAA9321669.1"/>
    <property type="molecule type" value="Genomic_DNA"/>
</dbReference>
<evidence type="ECO:0000313" key="1">
    <source>
        <dbReference type="EMBL" id="CAA9321669.1"/>
    </source>
</evidence>
<proteinExistence type="predicted"/>
<name>A0A6J4L7V5_9BACT</name>
<gene>
    <name evidence="1" type="ORF">AVDCRST_MAG11-2036</name>
</gene>
<protein>
    <submittedName>
        <fullName evidence="1">Uncharacterized protein</fullName>
    </submittedName>
</protein>
<sequence length="142" mass="15080">MVTLYGVPSPESLALALAAAVESHRGGMGSRNAMQHLGIWPERGAVGDAAWRDQATGQLVSRDVDIPLDRLRDTAGQLLGECGQLLRRLLAGLLTPDWPEGARRAVNFSFSPVPAFAGVLGGEGFLDLLREGDGTSYNHEGD</sequence>
<reference evidence="1" key="1">
    <citation type="submission" date="2020-02" db="EMBL/GenBank/DDBJ databases">
        <authorList>
            <person name="Meier V. D."/>
        </authorList>
    </citation>
    <scope>NUCLEOTIDE SEQUENCE</scope>
    <source>
        <strain evidence="1">AVDCRST_MAG11</strain>
    </source>
</reference>